<organism evidence="1 2">
    <name type="scientific">Lentibacillus kimchii</name>
    <dbReference type="NCBI Taxonomy" id="1542911"/>
    <lineage>
        <taxon>Bacteria</taxon>
        <taxon>Bacillati</taxon>
        <taxon>Bacillota</taxon>
        <taxon>Bacilli</taxon>
        <taxon>Bacillales</taxon>
        <taxon>Bacillaceae</taxon>
        <taxon>Lentibacillus</taxon>
    </lineage>
</organism>
<dbReference type="InterPro" id="IPR026988">
    <property type="entry name" value="YaaC-like"/>
</dbReference>
<keyword evidence="2" id="KW-1185">Reference proteome</keyword>
<proteinExistence type="predicted"/>
<sequence length="320" mass="36990">MDTQHVKDFYTYLQSQQTSQSFLYRCYQQLEGVNAEVKSFENTHAFINYLDHGLRFYETGKQLETLLQPLLLFYGMSHLLKAALLTVRPDYPESTAILAHGVSARKRKKRDYTFMADEVKLQNNGLYPYAAKYLFAVNEPPFTKVTMAQLLSLIPEMDSLWTFQRKQKLAAVGDAGGGQLQFPASLLDSYHITANALIKRIKPFVPAIERQETNRTSIAVTLDQPFQPAANSPFFTDSKCQKLYFPYHRENFLAIPEVLLHYLLLYNLSMLCRYEPEWWGDLLTDRPDQDYSFVKAFLNITSEKVPLMLGRILLQKHDSL</sequence>
<reference evidence="2" key="1">
    <citation type="journal article" date="2019" name="Int. J. Syst. Evol. Microbiol.">
        <title>The Global Catalogue of Microorganisms (GCM) 10K type strain sequencing project: providing services to taxonomists for standard genome sequencing and annotation.</title>
        <authorList>
            <consortium name="The Broad Institute Genomics Platform"/>
            <consortium name="The Broad Institute Genome Sequencing Center for Infectious Disease"/>
            <person name="Wu L."/>
            <person name="Ma J."/>
        </authorList>
    </citation>
    <scope>NUCLEOTIDE SEQUENCE [LARGE SCALE GENOMIC DNA]</scope>
    <source>
        <strain evidence="2">JCM 30234</strain>
    </source>
</reference>
<accession>A0ABW2UVB9</accession>
<dbReference type="Proteomes" id="UP001596620">
    <property type="component" value="Unassembled WGS sequence"/>
</dbReference>
<gene>
    <name evidence="1" type="ORF">ACFQU8_04635</name>
</gene>
<evidence type="ECO:0000313" key="1">
    <source>
        <dbReference type="EMBL" id="MFC7746529.1"/>
    </source>
</evidence>
<comment type="caution">
    <text evidence="1">The sequence shown here is derived from an EMBL/GenBank/DDBJ whole genome shotgun (WGS) entry which is preliminary data.</text>
</comment>
<protein>
    <submittedName>
        <fullName evidence="1">YaaC family protein</fullName>
    </submittedName>
</protein>
<dbReference type="RefSeq" id="WP_382358030.1">
    <property type="nucleotide sequence ID" value="NZ_JBHTGR010000006.1"/>
</dbReference>
<name>A0ABW2UVB9_9BACI</name>
<dbReference type="Pfam" id="PF14175">
    <property type="entry name" value="YaaC"/>
    <property type="match status" value="1"/>
</dbReference>
<evidence type="ECO:0000313" key="2">
    <source>
        <dbReference type="Proteomes" id="UP001596620"/>
    </source>
</evidence>
<dbReference type="EMBL" id="JBHTGR010000006">
    <property type="protein sequence ID" value="MFC7746529.1"/>
    <property type="molecule type" value="Genomic_DNA"/>
</dbReference>